<evidence type="ECO:0000256" key="1">
    <source>
        <dbReference type="ARBA" id="ARBA00004370"/>
    </source>
</evidence>
<accession>A0A5R8KFQ6</accession>
<protein>
    <submittedName>
        <fullName evidence="7">F0F1 ATP synthase subunit delta</fullName>
    </submittedName>
</protein>
<evidence type="ECO:0000256" key="5">
    <source>
        <dbReference type="ARBA" id="ARBA00023136"/>
    </source>
</evidence>
<name>A0A5R8KFQ6_9BACT</name>
<gene>
    <name evidence="7" type="ORF">FEM03_11900</name>
</gene>
<keyword evidence="2" id="KW-0813">Transport</keyword>
<dbReference type="InterPro" id="IPR000711">
    <property type="entry name" value="ATPase_OSCP/dsu"/>
</dbReference>
<keyword evidence="3" id="KW-0375">Hydrogen ion transport</keyword>
<dbReference type="Pfam" id="PF00213">
    <property type="entry name" value="OSCP"/>
    <property type="match status" value="1"/>
</dbReference>
<dbReference type="EMBL" id="VAUV01000008">
    <property type="protein sequence ID" value="TLD70429.1"/>
    <property type="molecule type" value="Genomic_DNA"/>
</dbReference>
<keyword evidence="5" id="KW-0472">Membrane</keyword>
<dbReference type="GO" id="GO:0046933">
    <property type="term" value="F:proton-transporting ATP synthase activity, rotational mechanism"/>
    <property type="evidence" value="ECO:0007669"/>
    <property type="project" value="InterPro"/>
</dbReference>
<keyword evidence="6" id="KW-0066">ATP synthesis</keyword>
<comment type="caution">
    <text evidence="7">The sequence shown here is derived from an EMBL/GenBank/DDBJ whole genome shotgun (WGS) entry which is preliminary data.</text>
</comment>
<evidence type="ECO:0000313" key="8">
    <source>
        <dbReference type="Proteomes" id="UP000306196"/>
    </source>
</evidence>
<dbReference type="PRINTS" id="PR00125">
    <property type="entry name" value="ATPASEDELTA"/>
</dbReference>
<dbReference type="PROSITE" id="PS00389">
    <property type="entry name" value="ATPASE_DELTA"/>
    <property type="match status" value="1"/>
</dbReference>
<keyword evidence="4" id="KW-0406">Ion transport</keyword>
<sequence>MKISKDALRAARQLFRACSDANGKMHGSRIKRVVKLVGEKKPRNYQAILTAFLRLVRLEVEKRSARVESAVELTTPVRDQLRADLQRKFGDDLSIEFYLNPALLGGMRVRVGSQVWDGSVRAKLDALREKVA</sequence>
<keyword evidence="8" id="KW-1185">Reference proteome</keyword>
<comment type="subcellular location">
    <subcellularLocation>
        <location evidence="1">Membrane</location>
    </subcellularLocation>
</comment>
<dbReference type="RefSeq" id="WP_138086485.1">
    <property type="nucleotide sequence ID" value="NZ_VAUV01000008.1"/>
</dbReference>
<dbReference type="GO" id="GO:0016020">
    <property type="term" value="C:membrane"/>
    <property type="evidence" value="ECO:0007669"/>
    <property type="project" value="UniProtKB-SubCell"/>
</dbReference>
<dbReference type="OrthoDB" id="9814841at2"/>
<proteinExistence type="predicted"/>
<dbReference type="Proteomes" id="UP000306196">
    <property type="component" value="Unassembled WGS sequence"/>
</dbReference>
<dbReference type="InterPro" id="IPR020781">
    <property type="entry name" value="ATPase_OSCP/d_CS"/>
</dbReference>
<organism evidence="7 8">
    <name type="scientific">Phragmitibacter flavus</name>
    <dbReference type="NCBI Taxonomy" id="2576071"/>
    <lineage>
        <taxon>Bacteria</taxon>
        <taxon>Pseudomonadati</taxon>
        <taxon>Verrucomicrobiota</taxon>
        <taxon>Verrucomicrobiia</taxon>
        <taxon>Verrucomicrobiales</taxon>
        <taxon>Verrucomicrobiaceae</taxon>
        <taxon>Phragmitibacter</taxon>
    </lineage>
</organism>
<evidence type="ECO:0000256" key="4">
    <source>
        <dbReference type="ARBA" id="ARBA00023065"/>
    </source>
</evidence>
<evidence type="ECO:0000256" key="3">
    <source>
        <dbReference type="ARBA" id="ARBA00022781"/>
    </source>
</evidence>
<dbReference type="PANTHER" id="PTHR11910">
    <property type="entry name" value="ATP SYNTHASE DELTA CHAIN"/>
    <property type="match status" value="1"/>
</dbReference>
<reference evidence="7 8" key="1">
    <citation type="submission" date="2019-05" db="EMBL/GenBank/DDBJ databases">
        <title>Verrucobacter flavum gen. nov., sp. nov. a new member of the family Verrucomicrobiaceae.</title>
        <authorList>
            <person name="Szuroczki S."/>
            <person name="Abbaszade G."/>
            <person name="Szabo A."/>
            <person name="Felfoldi T."/>
            <person name="Schumann P."/>
            <person name="Boka K."/>
            <person name="Keki Z."/>
            <person name="Toumi M."/>
            <person name="Toth E."/>
        </authorList>
    </citation>
    <scope>NUCLEOTIDE SEQUENCE [LARGE SCALE GENOMIC DNA]</scope>
    <source>
        <strain evidence="7 8">MG-N-17</strain>
    </source>
</reference>
<evidence type="ECO:0000256" key="2">
    <source>
        <dbReference type="ARBA" id="ARBA00022448"/>
    </source>
</evidence>
<evidence type="ECO:0000313" key="7">
    <source>
        <dbReference type="EMBL" id="TLD70429.1"/>
    </source>
</evidence>
<evidence type="ECO:0000256" key="6">
    <source>
        <dbReference type="ARBA" id="ARBA00023310"/>
    </source>
</evidence>
<dbReference type="AlphaFoldDB" id="A0A5R8KFQ6"/>